<dbReference type="EMBL" id="CP017105">
    <property type="protein sequence ID" value="APO71124.1"/>
    <property type="molecule type" value="Genomic_DNA"/>
</dbReference>
<gene>
    <name evidence="2" type="ORF">IE4872_PD00594</name>
</gene>
<proteinExistence type="predicted"/>
<name>A0A1L5NT97_9HYPH</name>
<evidence type="ECO:0000313" key="2">
    <source>
        <dbReference type="EMBL" id="APO71124.1"/>
    </source>
</evidence>
<organism evidence="2 3">
    <name type="scientific">Rhizobium gallicum</name>
    <dbReference type="NCBI Taxonomy" id="56730"/>
    <lineage>
        <taxon>Bacteria</taxon>
        <taxon>Pseudomonadati</taxon>
        <taxon>Pseudomonadota</taxon>
        <taxon>Alphaproteobacteria</taxon>
        <taxon>Hyphomicrobiales</taxon>
        <taxon>Rhizobiaceae</taxon>
        <taxon>Rhizobium/Agrobacterium group</taxon>
        <taxon>Rhizobium</taxon>
    </lineage>
</organism>
<dbReference type="AlphaFoldDB" id="A0A1L5NT97"/>
<accession>A0A1L5NT97</accession>
<protein>
    <submittedName>
        <fullName evidence="2">Uncharacterized protein</fullName>
    </submittedName>
</protein>
<feature type="region of interest" description="Disordered" evidence="1">
    <location>
        <begin position="58"/>
        <end position="81"/>
    </location>
</feature>
<evidence type="ECO:0000256" key="1">
    <source>
        <dbReference type="SAM" id="MobiDB-lite"/>
    </source>
</evidence>
<geneLocation type="plasmid" evidence="3">
    <name>prgalie4872d</name>
</geneLocation>
<dbReference type="Proteomes" id="UP000184749">
    <property type="component" value="Plasmid pRgalIE4872d"/>
</dbReference>
<reference evidence="2 3" key="1">
    <citation type="submission" date="2016-09" db="EMBL/GenBank/DDBJ databases">
        <title>The complete genome sequences of Rhizobium gallicum, symbiovars gallicum and phaseoli, symbionts associated to common bean (Phaseolus vulgaris).</title>
        <authorList>
            <person name="Bustos P."/>
            <person name="Santamaria R.I."/>
            <person name="Perez-Carrascal O.M."/>
            <person name="Juarez S."/>
            <person name="Lozano L."/>
            <person name="Martinez-Flores I."/>
            <person name="Martinez-Romero E."/>
            <person name="Cevallos M."/>
            <person name="Romero D."/>
            <person name="Davila G."/>
            <person name="Gonzalez V."/>
        </authorList>
    </citation>
    <scope>NUCLEOTIDE SEQUENCE [LARGE SCALE GENOMIC DNA]</scope>
    <source>
        <strain evidence="2 3">IE4872</strain>
        <plasmid evidence="3">prgalie4872d</plasmid>
    </source>
</reference>
<sequence>MRPFAFFMPQIRNGFDSINPGQLAKIARLGEIPPWTRTAVMAVKKAVCTTEVRAPSRKQVPYDYSSQSEKDHPDQGSARDFTQIILQHDGHLLP</sequence>
<evidence type="ECO:0000313" key="3">
    <source>
        <dbReference type="Proteomes" id="UP000184749"/>
    </source>
</evidence>
<keyword evidence="2" id="KW-0614">Plasmid</keyword>